<dbReference type="Bgee" id="ENSMMUG00000019949">
    <property type="expression patterns" value="Expressed in prefrontal cortex and 20 other cell types or tissues"/>
</dbReference>
<dbReference type="AlphaFoldDB" id="A0A5S7XI20"/>
<keyword evidence="2" id="KW-1185">Reference proteome</keyword>
<evidence type="ECO:0000313" key="2">
    <source>
        <dbReference type="Proteomes" id="UP000006718"/>
    </source>
</evidence>
<dbReference type="VEuPathDB" id="HostDB:ENSMMUG00000019949"/>
<reference evidence="1" key="2">
    <citation type="submission" date="2019-01" db="EMBL/GenBank/DDBJ databases">
        <authorList>
            <person name="Graves T."/>
            <person name="Eichler E.E."/>
            <person name="Wilson R.K."/>
        </authorList>
    </citation>
    <scope>NUCLEOTIDE SEQUENCE [LARGE SCALE GENOMIC DNA]</scope>
    <source>
        <strain evidence="1">17573</strain>
    </source>
</reference>
<organism evidence="1 2">
    <name type="scientific">Macaca mulatta</name>
    <name type="common">Rhesus macaque</name>
    <dbReference type="NCBI Taxonomy" id="9544"/>
    <lineage>
        <taxon>Eukaryota</taxon>
        <taxon>Metazoa</taxon>
        <taxon>Chordata</taxon>
        <taxon>Craniata</taxon>
        <taxon>Vertebrata</taxon>
        <taxon>Euteleostomi</taxon>
        <taxon>Mammalia</taxon>
        <taxon>Eutheria</taxon>
        <taxon>Euarchontoglires</taxon>
        <taxon>Primates</taxon>
        <taxon>Haplorrhini</taxon>
        <taxon>Catarrhini</taxon>
        <taxon>Cercopithecidae</taxon>
        <taxon>Cercopithecinae</taxon>
        <taxon>Macaca</taxon>
    </lineage>
</organism>
<gene>
    <name evidence="3" type="primary">PRNP</name>
</gene>
<sequence>MYEGPAHGTSQHVAAKAPHHCPSCCSTSHVLHAGFWLTGLVPLIVGATSLTPATTMRLSPAATMRLSPAATMGLPPATTMRLPPATTTLGWVAVASRAALPRVSAASSVPSSRLWALLAEAQVTPCGHKENQHPAAKVRHDDCS</sequence>
<name>A0A5S7XI20_MACMU</name>
<accession>A0A5S7XI20</accession>
<reference evidence="1" key="3">
    <citation type="submission" date="2025-08" db="UniProtKB">
        <authorList>
            <consortium name="Ensembl"/>
        </authorList>
    </citation>
    <scope>IDENTIFICATION</scope>
    <source>
        <strain evidence="1">17573</strain>
    </source>
</reference>
<dbReference type="InParanoid" id="A0A5S7XI20"/>
<dbReference type="OMA" id="WITVASR"/>
<dbReference type="Proteomes" id="UP000006718">
    <property type="component" value="Chromosome 10"/>
</dbReference>
<reference evidence="2" key="1">
    <citation type="journal article" date="2007" name="Science">
        <title>Evolutionary and biomedical insights from the rhesus macaque genome.</title>
        <authorList>
            <person name="Gibbs R.A."/>
            <person name="Rogers J."/>
            <person name="Katze M.G."/>
            <person name="Bumgarner R."/>
            <person name="Weinstock G.M."/>
            <person name="Mardis E.R."/>
            <person name="Remington K.A."/>
            <person name="Strausberg R.L."/>
            <person name="Venter J.C."/>
            <person name="Wilson R.K."/>
            <person name="Batzer M.A."/>
            <person name="Bustamante C.D."/>
            <person name="Eichler E.E."/>
            <person name="Hahn M.W."/>
            <person name="Hardison R.C."/>
            <person name="Makova K.D."/>
            <person name="Miller W."/>
            <person name="Milosavljevic A."/>
            <person name="Palermo R.E."/>
            <person name="Siepel A."/>
            <person name="Sikela J.M."/>
            <person name="Attaway T."/>
            <person name="Bell S."/>
            <person name="Bernard K.E."/>
            <person name="Buhay C.J."/>
            <person name="Chandrabose M.N."/>
            <person name="Dao M."/>
            <person name="Davis C."/>
            <person name="Delehaunty K.D."/>
            <person name="Ding Y."/>
            <person name="Dinh H.H."/>
            <person name="Dugan-Rocha S."/>
            <person name="Fulton L.A."/>
            <person name="Gabisi R.A."/>
            <person name="Garner T.T."/>
            <person name="Godfrey J."/>
            <person name="Hawes A.C."/>
            <person name="Hernandez J."/>
            <person name="Hines S."/>
            <person name="Holder M."/>
            <person name="Hume J."/>
            <person name="Jhangiani S.N."/>
            <person name="Joshi V."/>
            <person name="Khan Z.M."/>
            <person name="Kirkness E.F."/>
            <person name="Cree A."/>
            <person name="Fowler R.G."/>
            <person name="Lee S."/>
            <person name="Lewis L.R."/>
            <person name="Li Z."/>
            <person name="Liu Y.-S."/>
            <person name="Moore S.M."/>
            <person name="Muzny D."/>
            <person name="Nazareth L.V."/>
            <person name="Ngo D.N."/>
            <person name="Okwuonu G.O."/>
            <person name="Pai G."/>
            <person name="Parker D."/>
            <person name="Paul H.A."/>
            <person name="Pfannkoch C."/>
            <person name="Pohl C.S."/>
            <person name="Rogers Y.-H.C."/>
            <person name="Ruiz S.J."/>
            <person name="Sabo A."/>
            <person name="Santibanez J."/>
            <person name="Schneider B.W."/>
            <person name="Smith S.M."/>
            <person name="Sodergren E."/>
            <person name="Svatek A.F."/>
            <person name="Utterback T.R."/>
            <person name="Vattathil S."/>
            <person name="Warren W."/>
            <person name="White C.S."/>
            <person name="Chinwalla A.T."/>
            <person name="Feng Y."/>
            <person name="Halpern A.L."/>
            <person name="Hillier L.W."/>
            <person name="Huang X."/>
            <person name="Minx P."/>
            <person name="Nelson J.O."/>
            <person name="Pepin K.H."/>
            <person name="Qin X."/>
            <person name="Sutton G.G."/>
            <person name="Venter E."/>
            <person name="Walenz B.P."/>
            <person name="Wallis J.W."/>
            <person name="Worley K.C."/>
            <person name="Yang S.-P."/>
            <person name="Jones S.M."/>
            <person name="Marra M.A."/>
            <person name="Rocchi M."/>
            <person name="Schein J.E."/>
            <person name="Baertsch R."/>
            <person name="Clarke L."/>
            <person name="Csuros M."/>
            <person name="Glasscock J."/>
            <person name="Harris R.A."/>
            <person name="Havlak P."/>
            <person name="Jackson A.R."/>
            <person name="Jiang H."/>
            <person name="Liu Y."/>
            <person name="Messina D.N."/>
            <person name="Shen Y."/>
            <person name="Song H.X.-Z."/>
            <person name="Wylie T."/>
            <person name="Zhang L."/>
            <person name="Birney E."/>
            <person name="Han K."/>
            <person name="Konkel M.K."/>
            <person name="Lee J."/>
            <person name="Smit A.F.A."/>
            <person name="Ullmer B."/>
            <person name="Wang H."/>
            <person name="Xing J."/>
            <person name="Burhans R."/>
            <person name="Cheng Z."/>
            <person name="Karro J.E."/>
            <person name="Ma J."/>
            <person name="Raney B."/>
            <person name="She X."/>
            <person name="Cox M.J."/>
            <person name="Demuth J.P."/>
            <person name="Dumas L.J."/>
            <person name="Han S.-G."/>
            <person name="Hopkins J."/>
            <person name="Karimpour-Fard A."/>
            <person name="Kim Y.H."/>
            <person name="Pollack J.R."/>
            <person name="Vinar T."/>
            <person name="Addo-Quaye C."/>
            <person name="Degenhardt J."/>
            <person name="Denby A."/>
            <person name="Hubisz M.J."/>
            <person name="Indap A."/>
            <person name="Kosiol C."/>
            <person name="Lahn B.T."/>
            <person name="Lawson H.A."/>
            <person name="Marklein A."/>
            <person name="Nielsen R."/>
            <person name="Vallender E.J."/>
            <person name="Clark A.G."/>
            <person name="Ferguson B."/>
            <person name="Hernandez R.D."/>
            <person name="Hirani K."/>
            <person name="Kehrer-Sawatzki H."/>
            <person name="Kolb J."/>
            <person name="Patil S."/>
            <person name="Pu L.-L."/>
            <person name="Ren Y."/>
            <person name="Smith D.G."/>
            <person name="Wheeler D.A."/>
            <person name="Schenck I."/>
            <person name="Ball E.V."/>
            <person name="Chen R."/>
            <person name="Cooper D.N."/>
            <person name="Giardine B."/>
            <person name="Hsu F."/>
            <person name="Kent W.J."/>
            <person name="Lesk A."/>
            <person name="Nelson D.L."/>
            <person name="O'brien W.E."/>
            <person name="Pruefer K."/>
            <person name="Stenson P.D."/>
            <person name="Wallace J.C."/>
            <person name="Ke H."/>
            <person name="Liu X.-M."/>
            <person name="Wang P."/>
            <person name="Xiang A.P."/>
            <person name="Yang F."/>
            <person name="Barber G.P."/>
            <person name="Haussler D."/>
            <person name="Karolchik D."/>
            <person name="Kern A.D."/>
            <person name="Kuhn R.M."/>
            <person name="Smith K.E."/>
            <person name="Zwieg A.S."/>
        </authorList>
    </citation>
    <scope>NUCLEOTIDE SEQUENCE [LARGE SCALE GENOMIC DNA]</scope>
    <source>
        <strain evidence="2">17573</strain>
    </source>
</reference>
<evidence type="ECO:0000313" key="3">
    <source>
        <dbReference type="VGNC" id="VGNC:76424"/>
    </source>
</evidence>
<dbReference type="Ensembl" id="ENSMMUT00000028037.4">
    <property type="protein sequence ID" value="ENSMMUP00000026231.3"/>
    <property type="gene ID" value="ENSMMUG00000019949.4"/>
</dbReference>
<evidence type="ECO:0000313" key="1">
    <source>
        <dbReference type="Ensembl" id="ENSMMUP00000026231.3"/>
    </source>
</evidence>
<proteinExistence type="predicted"/>
<dbReference type="VGNC" id="VGNC:76424">
    <property type="gene designation" value="PRNP"/>
</dbReference>
<dbReference type="GeneTree" id="ENSGT00930000152756"/>
<reference evidence="1" key="4">
    <citation type="submission" date="2025-09" db="UniProtKB">
        <authorList>
            <consortium name="Ensembl"/>
        </authorList>
    </citation>
    <scope>IDENTIFICATION</scope>
    <source>
        <strain evidence="1">17573</strain>
    </source>
</reference>
<protein>
    <submittedName>
        <fullName evidence="1">Uncharacterized protein</fullName>
    </submittedName>
</protein>